<feature type="binding site" evidence="6">
    <location>
        <begin position="137"/>
        <end position="138"/>
    </location>
    <ligand>
        <name>NAD(+)</name>
        <dbReference type="ChEBI" id="CHEBI:57540"/>
    </ligand>
</feature>
<keyword evidence="6" id="KW-0067">ATP-binding</keyword>
<keyword evidence="2 6" id="KW-0418">Kinase</keyword>
<comment type="function">
    <text evidence="6">Involved in the regulation of the intracellular balance of NAD and NADP, and is a key enzyme in the biosynthesis of NADP. Catalyzes specifically the phosphorylation on 2'-hydroxyl of the adenosine moiety of NAD to yield NADP.</text>
</comment>
<dbReference type="RefSeq" id="WP_041018751.1">
    <property type="nucleotide sequence ID" value="NZ_CCEJ010000014.1"/>
</dbReference>
<dbReference type="GO" id="GO:0005737">
    <property type="term" value="C:cytoplasm"/>
    <property type="evidence" value="ECO:0007669"/>
    <property type="project" value="UniProtKB-SubCell"/>
</dbReference>
<evidence type="ECO:0000313" key="7">
    <source>
        <dbReference type="EMBL" id="CDR35203.1"/>
    </source>
</evidence>
<evidence type="ECO:0000256" key="1">
    <source>
        <dbReference type="ARBA" id="ARBA00022679"/>
    </source>
</evidence>
<dbReference type="InterPro" id="IPR017437">
    <property type="entry name" value="ATP-NAD_kinase_PpnK-typ_C"/>
</dbReference>
<dbReference type="Pfam" id="PF20143">
    <property type="entry name" value="NAD_kinase_C"/>
    <property type="match status" value="1"/>
</dbReference>
<dbReference type="InterPro" id="IPR017438">
    <property type="entry name" value="ATP-NAD_kinase_N"/>
</dbReference>
<dbReference type="GO" id="GO:0051287">
    <property type="term" value="F:NAD binding"/>
    <property type="evidence" value="ECO:0007669"/>
    <property type="project" value="UniProtKB-ARBA"/>
</dbReference>
<dbReference type="InterPro" id="IPR016064">
    <property type="entry name" value="NAD/diacylglycerol_kinase_sf"/>
</dbReference>
<dbReference type="EC" id="2.7.1.23" evidence="6"/>
<accession>A0A090D3D7</accession>
<dbReference type="Gene3D" id="2.60.200.30">
    <property type="entry name" value="Probable inorganic polyphosphate/atp-NAD kinase, domain 2"/>
    <property type="match status" value="1"/>
</dbReference>
<reference evidence="7" key="2">
    <citation type="submission" date="2014-09" db="EMBL/GenBank/DDBJ databases">
        <title>Criblamydia sequanensis harbors a mega-plasmid encoding arsenite resistance.</title>
        <authorList>
            <person name="Bertelli C."/>
            <person name="Goesmann A."/>
            <person name="Greub G."/>
        </authorList>
    </citation>
    <scope>NUCLEOTIDE SEQUENCE [LARGE SCALE GENOMIC DNA]</scope>
    <source>
        <strain evidence="7">CRIB-18</strain>
    </source>
</reference>
<dbReference type="OrthoDB" id="9774737at2"/>
<dbReference type="HAMAP" id="MF_00361">
    <property type="entry name" value="NAD_kinase"/>
    <property type="match status" value="1"/>
</dbReference>
<comment type="subcellular location">
    <subcellularLocation>
        <location evidence="6">Cytoplasm</location>
    </subcellularLocation>
</comment>
<dbReference type="GO" id="GO:0006741">
    <property type="term" value="P:NADP+ biosynthetic process"/>
    <property type="evidence" value="ECO:0007669"/>
    <property type="project" value="UniProtKB-UniRule"/>
</dbReference>
<dbReference type="Pfam" id="PF01513">
    <property type="entry name" value="NAD_kinase"/>
    <property type="match status" value="1"/>
</dbReference>
<evidence type="ECO:0000256" key="3">
    <source>
        <dbReference type="ARBA" id="ARBA00022857"/>
    </source>
</evidence>
<keyword evidence="6" id="KW-0963">Cytoplasm</keyword>
<reference evidence="7" key="1">
    <citation type="submission" date="2013-12" db="EMBL/GenBank/DDBJ databases">
        <authorList>
            <person name="Linke B."/>
        </authorList>
    </citation>
    <scope>NUCLEOTIDE SEQUENCE [LARGE SCALE GENOMIC DNA]</scope>
    <source>
        <strain evidence="7">CRIB-18</strain>
    </source>
</reference>
<comment type="cofactor">
    <cofactor evidence="6">
        <name>a divalent metal cation</name>
        <dbReference type="ChEBI" id="CHEBI:60240"/>
    </cofactor>
</comment>
<dbReference type="AlphaFoldDB" id="A0A090D3D7"/>
<keyword evidence="1 6" id="KW-0808">Transferase</keyword>
<feature type="binding site" evidence="6">
    <location>
        <position position="72"/>
    </location>
    <ligand>
        <name>NAD(+)</name>
        <dbReference type="ChEBI" id="CHEBI:57540"/>
    </ligand>
</feature>
<keyword evidence="8" id="KW-1185">Reference proteome</keyword>
<dbReference type="GO" id="GO:0003951">
    <property type="term" value="F:NAD+ kinase activity"/>
    <property type="evidence" value="ECO:0007669"/>
    <property type="project" value="UniProtKB-UniRule"/>
</dbReference>
<feature type="binding site" evidence="6">
    <location>
        <begin position="67"/>
        <end position="68"/>
    </location>
    <ligand>
        <name>NAD(+)</name>
        <dbReference type="ChEBI" id="CHEBI:57540"/>
    </ligand>
</feature>
<protein>
    <recommendedName>
        <fullName evidence="6">NAD kinase</fullName>
        <ecNumber evidence="6">2.7.1.23</ecNumber>
    </recommendedName>
    <alternativeName>
        <fullName evidence="6">ATP-dependent NAD kinase</fullName>
    </alternativeName>
</protein>
<evidence type="ECO:0000313" key="8">
    <source>
        <dbReference type="Proteomes" id="UP000031552"/>
    </source>
</evidence>
<proteinExistence type="inferred from homology"/>
<organism evidence="7 8">
    <name type="scientific">Candidatus Criblamydia sequanensis CRIB-18</name>
    <dbReference type="NCBI Taxonomy" id="1437425"/>
    <lineage>
        <taxon>Bacteria</taxon>
        <taxon>Pseudomonadati</taxon>
        <taxon>Chlamydiota</taxon>
        <taxon>Chlamydiia</taxon>
        <taxon>Parachlamydiales</taxon>
        <taxon>Candidatus Criblamydiaceae</taxon>
        <taxon>Candidatus Criblamydia</taxon>
    </lineage>
</organism>
<evidence type="ECO:0000256" key="2">
    <source>
        <dbReference type="ARBA" id="ARBA00022777"/>
    </source>
</evidence>
<evidence type="ECO:0000256" key="5">
    <source>
        <dbReference type="ARBA" id="ARBA00047925"/>
    </source>
</evidence>
<name>A0A090D3D7_9BACT</name>
<dbReference type="Proteomes" id="UP000031552">
    <property type="component" value="Unassembled WGS sequence"/>
</dbReference>
<evidence type="ECO:0000256" key="6">
    <source>
        <dbReference type="HAMAP-Rule" id="MF_00361"/>
    </source>
</evidence>
<comment type="caution">
    <text evidence="7">The sequence shown here is derived from an EMBL/GenBank/DDBJ whole genome shotgun (WGS) entry which is preliminary data.</text>
</comment>
<dbReference type="SUPFAM" id="SSF111331">
    <property type="entry name" value="NAD kinase/diacylglycerol kinase-like"/>
    <property type="match status" value="1"/>
</dbReference>
<evidence type="ECO:0000256" key="4">
    <source>
        <dbReference type="ARBA" id="ARBA00023027"/>
    </source>
</evidence>
<sequence length="283" mass="31072">MKVKTVALFPNMQKSQSTSITMGVREFLFQRNVNVVAEDLIAEQIGANPLTSVDPNEVDLIISLGGDGTILRLLQRHPELKAPIVGINLGSLGFMADIPIVDIYPALEDLLKGNFKVQERLMMKGTTIHKETCLAVNEIVVHRAKNPSLVDLAIHVDGMYLNTFSADGLIISSPSGSTAYSLAAGGPILTPDLEAFLITPICPHTISNRPIVLMPKDHIKIQYLNEYEPVEVTYDGFANFHIATGEVFYIQKAERTCSLISLPGHDYFSTLRQKLGWAGTLKN</sequence>
<dbReference type="GO" id="GO:0019674">
    <property type="term" value="P:NAD+ metabolic process"/>
    <property type="evidence" value="ECO:0007669"/>
    <property type="project" value="InterPro"/>
</dbReference>
<gene>
    <name evidence="7" type="primary">ppnK</name>
    <name evidence="6" type="synonym">nadK</name>
    <name evidence="7" type="ORF">CSEC_2397</name>
</gene>
<keyword evidence="3 6" id="KW-0521">NADP</keyword>
<keyword evidence="4 6" id="KW-0520">NAD</keyword>
<comment type="catalytic activity">
    <reaction evidence="5 6">
        <text>NAD(+) + ATP = ADP + NADP(+) + H(+)</text>
        <dbReference type="Rhea" id="RHEA:18629"/>
        <dbReference type="ChEBI" id="CHEBI:15378"/>
        <dbReference type="ChEBI" id="CHEBI:30616"/>
        <dbReference type="ChEBI" id="CHEBI:57540"/>
        <dbReference type="ChEBI" id="CHEBI:58349"/>
        <dbReference type="ChEBI" id="CHEBI:456216"/>
        <dbReference type="EC" id="2.7.1.23"/>
    </reaction>
</comment>
<comment type="similarity">
    <text evidence="6">Belongs to the NAD kinase family.</text>
</comment>
<comment type="caution">
    <text evidence="6">Lacks conserved residue(s) required for the propagation of feature annotation.</text>
</comment>
<feature type="binding site" evidence="6">
    <location>
        <position position="167"/>
    </location>
    <ligand>
        <name>NAD(+)</name>
        <dbReference type="ChEBI" id="CHEBI:57540"/>
    </ligand>
</feature>
<dbReference type="EMBL" id="CCEJ010000014">
    <property type="protein sequence ID" value="CDR35203.1"/>
    <property type="molecule type" value="Genomic_DNA"/>
</dbReference>
<feature type="active site" description="Proton acceptor" evidence="6">
    <location>
        <position position="67"/>
    </location>
</feature>
<dbReference type="eggNOG" id="COG0061">
    <property type="taxonomic scope" value="Bacteria"/>
</dbReference>
<dbReference type="STRING" id="1437425.CSEC_2397"/>
<dbReference type="Gene3D" id="3.40.50.10330">
    <property type="entry name" value="Probable inorganic polyphosphate/atp-NAD kinase, domain 1"/>
    <property type="match status" value="1"/>
</dbReference>
<dbReference type="PANTHER" id="PTHR20275">
    <property type="entry name" value="NAD KINASE"/>
    <property type="match status" value="1"/>
</dbReference>
<keyword evidence="6" id="KW-0547">Nucleotide-binding</keyword>
<dbReference type="InterPro" id="IPR002504">
    <property type="entry name" value="NADK"/>
</dbReference>
<dbReference type="GO" id="GO:0046872">
    <property type="term" value="F:metal ion binding"/>
    <property type="evidence" value="ECO:0007669"/>
    <property type="project" value="UniProtKB-UniRule"/>
</dbReference>
<dbReference type="PANTHER" id="PTHR20275:SF0">
    <property type="entry name" value="NAD KINASE"/>
    <property type="match status" value="1"/>
</dbReference>
<dbReference type="GO" id="GO:0005524">
    <property type="term" value="F:ATP binding"/>
    <property type="evidence" value="ECO:0007669"/>
    <property type="project" value="UniProtKB-KW"/>
</dbReference>